<dbReference type="Pfam" id="PF14124">
    <property type="entry name" value="DUF4291"/>
    <property type="match status" value="1"/>
</dbReference>
<dbReference type="OrthoDB" id="65842at2"/>
<dbReference type="RefSeq" id="WP_144995790.1">
    <property type="nucleotide sequence ID" value="NZ_CP036281.1"/>
</dbReference>
<accession>A0A518CMS1</accession>
<gene>
    <name evidence="1" type="ORF">Pla110_22500</name>
</gene>
<sequence>MKLPTERYLDQKRRWPSSGKHILASFDDDTIWVYQAYSPKIGLFAASNGYFGGEFRYSRMSWIKPNFLWMMYRSNWGQSSGQKVVLGIRLNRDFFDSILNQAVPSSFKPEQFVTHEAWKSALSQSEVRLQWDPDHLPNGDKEERKAIQLGLRGETLEAYGKREIVEIVDMSEFVAGQRANASGERFDELITPLERPYLPSKQIRTHLGLETS</sequence>
<dbReference type="PANTHER" id="PTHR38567">
    <property type="entry name" value="DUF4291 DOMAIN-CONTAINING PROTEIN"/>
    <property type="match status" value="1"/>
</dbReference>
<dbReference type="AlphaFoldDB" id="A0A518CMS1"/>
<dbReference type="InterPro" id="IPR025633">
    <property type="entry name" value="DUF4291"/>
</dbReference>
<dbReference type="EMBL" id="CP036281">
    <property type="protein sequence ID" value="QDU80520.1"/>
    <property type="molecule type" value="Genomic_DNA"/>
</dbReference>
<dbReference type="KEGG" id="plon:Pla110_22500"/>
<evidence type="ECO:0000313" key="1">
    <source>
        <dbReference type="EMBL" id="QDU80520.1"/>
    </source>
</evidence>
<keyword evidence="2" id="KW-1185">Reference proteome</keyword>
<evidence type="ECO:0000313" key="2">
    <source>
        <dbReference type="Proteomes" id="UP000317178"/>
    </source>
</evidence>
<dbReference type="PANTHER" id="PTHR38567:SF1">
    <property type="entry name" value="DUF4291 DOMAIN-CONTAINING PROTEIN"/>
    <property type="match status" value="1"/>
</dbReference>
<evidence type="ECO:0008006" key="3">
    <source>
        <dbReference type="Google" id="ProtNLM"/>
    </source>
</evidence>
<protein>
    <recommendedName>
        <fullName evidence="3">DUF4291 domain-containing protein</fullName>
    </recommendedName>
</protein>
<name>A0A518CMS1_9PLAN</name>
<reference evidence="1 2" key="1">
    <citation type="submission" date="2019-02" db="EMBL/GenBank/DDBJ databases">
        <title>Deep-cultivation of Planctomycetes and their phenomic and genomic characterization uncovers novel biology.</title>
        <authorList>
            <person name="Wiegand S."/>
            <person name="Jogler M."/>
            <person name="Boedeker C."/>
            <person name="Pinto D."/>
            <person name="Vollmers J."/>
            <person name="Rivas-Marin E."/>
            <person name="Kohn T."/>
            <person name="Peeters S.H."/>
            <person name="Heuer A."/>
            <person name="Rast P."/>
            <person name="Oberbeckmann S."/>
            <person name="Bunk B."/>
            <person name="Jeske O."/>
            <person name="Meyerdierks A."/>
            <person name="Storesund J.E."/>
            <person name="Kallscheuer N."/>
            <person name="Luecker S."/>
            <person name="Lage O.M."/>
            <person name="Pohl T."/>
            <person name="Merkel B.J."/>
            <person name="Hornburger P."/>
            <person name="Mueller R.-W."/>
            <person name="Bruemmer F."/>
            <person name="Labrenz M."/>
            <person name="Spormann A.M."/>
            <person name="Op den Camp H."/>
            <person name="Overmann J."/>
            <person name="Amann R."/>
            <person name="Jetten M.S.M."/>
            <person name="Mascher T."/>
            <person name="Medema M.H."/>
            <person name="Devos D.P."/>
            <person name="Kaster A.-K."/>
            <person name="Ovreas L."/>
            <person name="Rohde M."/>
            <person name="Galperin M.Y."/>
            <person name="Jogler C."/>
        </authorList>
    </citation>
    <scope>NUCLEOTIDE SEQUENCE [LARGE SCALE GENOMIC DNA]</scope>
    <source>
        <strain evidence="1 2">Pla110</strain>
    </source>
</reference>
<proteinExistence type="predicted"/>
<dbReference type="Proteomes" id="UP000317178">
    <property type="component" value="Chromosome"/>
</dbReference>
<organism evidence="1 2">
    <name type="scientific">Polystyrenella longa</name>
    <dbReference type="NCBI Taxonomy" id="2528007"/>
    <lineage>
        <taxon>Bacteria</taxon>
        <taxon>Pseudomonadati</taxon>
        <taxon>Planctomycetota</taxon>
        <taxon>Planctomycetia</taxon>
        <taxon>Planctomycetales</taxon>
        <taxon>Planctomycetaceae</taxon>
        <taxon>Polystyrenella</taxon>
    </lineage>
</organism>